<dbReference type="Proteomes" id="UP001597343">
    <property type="component" value="Unassembled WGS sequence"/>
</dbReference>
<gene>
    <name evidence="2" type="ORF">ACFSOY_19555</name>
</gene>
<protein>
    <submittedName>
        <fullName evidence="2">DUF3885 domain-containing protein</fullName>
    </submittedName>
</protein>
<feature type="domain" description="DUF3885" evidence="1">
    <location>
        <begin position="13"/>
        <end position="60"/>
    </location>
</feature>
<dbReference type="InterPro" id="IPR024976">
    <property type="entry name" value="DUF3885"/>
</dbReference>
<sequence length="69" mass="8269">MVEINEELYCGFVGDIFLINETNKTIFRLYDDRGLDIVAENTEVLKTVYAQYNHWILDYDRDRIDEIFS</sequence>
<organism evidence="2 3">
    <name type="scientific">Tumebacillus lipolyticus</name>
    <dbReference type="NCBI Taxonomy" id="1280370"/>
    <lineage>
        <taxon>Bacteria</taxon>
        <taxon>Bacillati</taxon>
        <taxon>Bacillota</taxon>
        <taxon>Bacilli</taxon>
        <taxon>Bacillales</taxon>
        <taxon>Alicyclobacillaceae</taxon>
        <taxon>Tumebacillus</taxon>
    </lineage>
</organism>
<dbReference type="Pfam" id="PF13021">
    <property type="entry name" value="DUF3885"/>
    <property type="match status" value="1"/>
</dbReference>
<evidence type="ECO:0000259" key="1">
    <source>
        <dbReference type="Pfam" id="PF13021"/>
    </source>
</evidence>
<dbReference type="RefSeq" id="WP_386049553.1">
    <property type="nucleotide sequence ID" value="NZ_JBHUIO010000012.1"/>
</dbReference>
<keyword evidence="3" id="KW-1185">Reference proteome</keyword>
<name>A0ABW5A308_9BACL</name>
<accession>A0ABW5A308</accession>
<dbReference type="EMBL" id="JBHUIO010000012">
    <property type="protein sequence ID" value="MFD2172164.1"/>
    <property type="molecule type" value="Genomic_DNA"/>
</dbReference>
<proteinExistence type="predicted"/>
<reference evidence="3" key="1">
    <citation type="journal article" date="2019" name="Int. J. Syst. Evol. Microbiol.">
        <title>The Global Catalogue of Microorganisms (GCM) 10K type strain sequencing project: providing services to taxonomists for standard genome sequencing and annotation.</title>
        <authorList>
            <consortium name="The Broad Institute Genomics Platform"/>
            <consortium name="The Broad Institute Genome Sequencing Center for Infectious Disease"/>
            <person name="Wu L."/>
            <person name="Ma J."/>
        </authorList>
    </citation>
    <scope>NUCLEOTIDE SEQUENCE [LARGE SCALE GENOMIC DNA]</scope>
    <source>
        <strain evidence="3">CGMCC 1.13574</strain>
    </source>
</reference>
<comment type="caution">
    <text evidence="2">The sequence shown here is derived from an EMBL/GenBank/DDBJ whole genome shotgun (WGS) entry which is preliminary data.</text>
</comment>
<evidence type="ECO:0000313" key="2">
    <source>
        <dbReference type="EMBL" id="MFD2172164.1"/>
    </source>
</evidence>
<evidence type="ECO:0000313" key="3">
    <source>
        <dbReference type="Proteomes" id="UP001597343"/>
    </source>
</evidence>